<evidence type="ECO:0000313" key="14">
    <source>
        <dbReference type="EMBL" id="TVO63878.1"/>
    </source>
</evidence>
<dbReference type="Pfam" id="PF00072">
    <property type="entry name" value="Response_reg"/>
    <property type="match status" value="2"/>
</dbReference>
<dbReference type="InterPro" id="IPR003594">
    <property type="entry name" value="HATPase_dom"/>
</dbReference>
<dbReference type="PRINTS" id="PR00344">
    <property type="entry name" value="BCTRLSENSOR"/>
</dbReference>
<evidence type="ECO:0000256" key="11">
    <source>
        <dbReference type="PROSITE-ProRule" id="PRU00169"/>
    </source>
</evidence>
<proteinExistence type="predicted"/>
<dbReference type="GO" id="GO:0005524">
    <property type="term" value="F:ATP binding"/>
    <property type="evidence" value="ECO:0007669"/>
    <property type="project" value="UniProtKB-KW"/>
</dbReference>
<dbReference type="Gene3D" id="3.30.565.10">
    <property type="entry name" value="Histidine kinase-like ATPase, C-terminal domain"/>
    <property type="match status" value="1"/>
</dbReference>
<protein>
    <recommendedName>
        <fullName evidence="10">Sensory/regulatory protein RpfC</fullName>
        <ecNumber evidence="2">2.7.13.3</ecNumber>
    </recommendedName>
</protein>
<feature type="modified residue" description="4-aspartylphosphate" evidence="11">
    <location>
        <position position="621"/>
    </location>
</feature>
<evidence type="ECO:0000256" key="5">
    <source>
        <dbReference type="ARBA" id="ARBA00022741"/>
    </source>
</evidence>
<dbReference type="InterPro" id="IPR003661">
    <property type="entry name" value="HisK_dim/P_dom"/>
</dbReference>
<keyword evidence="5" id="KW-0547">Nucleotide-binding</keyword>
<dbReference type="CDD" id="cd16922">
    <property type="entry name" value="HATPase_EvgS-ArcB-TorS-like"/>
    <property type="match status" value="1"/>
</dbReference>
<dbReference type="PANTHER" id="PTHR45339">
    <property type="entry name" value="HYBRID SIGNAL TRANSDUCTION HISTIDINE KINASE J"/>
    <property type="match status" value="1"/>
</dbReference>
<organism evidence="14 15">
    <name type="scientific">Spiribacter aquaticus</name>
    <dbReference type="NCBI Taxonomy" id="1935996"/>
    <lineage>
        <taxon>Bacteria</taxon>
        <taxon>Pseudomonadati</taxon>
        <taxon>Pseudomonadota</taxon>
        <taxon>Gammaproteobacteria</taxon>
        <taxon>Chromatiales</taxon>
        <taxon>Ectothiorhodospiraceae</taxon>
        <taxon>Spiribacter</taxon>
    </lineage>
</organism>
<dbReference type="InterPro" id="IPR036890">
    <property type="entry name" value="HATPase_C_sf"/>
</dbReference>
<dbReference type="PANTHER" id="PTHR45339:SF1">
    <property type="entry name" value="HYBRID SIGNAL TRANSDUCTION HISTIDINE KINASE J"/>
    <property type="match status" value="1"/>
</dbReference>
<name>A0A557RFE0_9GAMM</name>
<comment type="catalytic activity">
    <reaction evidence="1">
        <text>ATP + protein L-histidine = ADP + protein N-phospho-L-histidine.</text>
        <dbReference type="EC" id="2.7.13.3"/>
    </reaction>
</comment>
<evidence type="ECO:0000256" key="7">
    <source>
        <dbReference type="ARBA" id="ARBA00022840"/>
    </source>
</evidence>
<dbReference type="InterPro" id="IPR036097">
    <property type="entry name" value="HisK_dim/P_sf"/>
</dbReference>
<dbReference type="EMBL" id="VMKP01000004">
    <property type="protein sequence ID" value="TVO63878.1"/>
    <property type="molecule type" value="Genomic_DNA"/>
</dbReference>
<dbReference type="EC" id="2.7.13.3" evidence="2"/>
<keyword evidence="3 11" id="KW-0597">Phosphoprotein</keyword>
<evidence type="ECO:0000256" key="1">
    <source>
        <dbReference type="ARBA" id="ARBA00000085"/>
    </source>
</evidence>
<dbReference type="Gene3D" id="3.40.50.2300">
    <property type="match status" value="2"/>
</dbReference>
<keyword evidence="15" id="KW-1185">Reference proteome</keyword>
<dbReference type="PROSITE" id="PS50109">
    <property type="entry name" value="HIS_KIN"/>
    <property type="match status" value="1"/>
</dbReference>
<dbReference type="SUPFAM" id="SSF55874">
    <property type="entry name" value="ATPase domain of HSP90 chaperone/DNA topoisomerase II/histidine kinase"/>
    <property type="match status" value="1"/>
</dbReference>
<dbReference type="SMART" id="SM00387">
    <property type="entry name" value="HATPase_c"/>
    <property type="match status" value="1"/>
</dbReference>
<keyword evidence="4" id="KW-0808">Transferase</keyword>
<dbReference type="SUPFAM" id="SSF47384">
    <property type="entry name" value="Homodimeric domain of signal transducing histidine kinase"/>
    <property type="match status" value="1"/>
</dbReference>
<dbReference type="CDD" id="cd17546">
    <property type="entry name" value="REC_hyHK_CKI1_RcsC-like"/>
    <property type="match status" value="1"/>
</dbReference>
<evidence type="ECO:0000256" key="6">
    <source>
        <dbReference type="ARBA" id="ARBA00022777"/>
    </source>
</evidence>
<dbReference type="SMART" id="SM00388">
    <property type="entry name" value="HisKA"/>
    <property type="match status" value="1"/>
</dbReference>
<feature type="domain" description="Response regulatory" evidence="13">
    <location>
        <begin position="436"/>
        <end position="551"/>
    </location>
</feature>
<dbReference type="PROSITE" id="PS50110">
    <property type="entry name" value="RESPONSE_REGULATORY"/>
    <property type="match status" value="2"/>
</dbReference>
<dbReference type="InterPro" id="IPR011006">
    <property type="entry name" value="CheY-like_superfamily"/>
</dbReference>
<keyword evidence="6" id="KW-0418">Kinase</keyword>
<evidence type="ECO:0000259" key="12">
    <source>
        <dbReference type="PROSITE" id="PS50109"/>
    </source>
</evidence>
<dbReference type="InterPro" id="IPR004358">
    <property type="entry name" value="Sig_transdc_His_kin-like_C"/>
</dbReference>
<keyword evidence="7" id="KW-0067">ATP-binding</keyword>
<dbReference type="RefSeq" id="WP_144348392.1">
    <property type="nucleotide sequence ID" value="NZ_VMKP01000004.1"/>
</dbReference>
<feature type="modified residue" description="4-aspartylphosphate" evidence="11">
    <location>
        <position position="484"/>
    </location>
</feature>
<dbReference type="SUPFAM" id="SSF52172">
    <property type="entry name" value="CheY-like"/>
    <property type="match status" value="2"/>
</dbReference>
<evidence type="ECO:0000259" key="13">
    <source>
        <dbReference type="PROSITE" id="PS50110"/>
    </source>
</evidence>
<dbReference type="Pfam" id="PF02518">
    <property type="entry name" value="HATPase_c"/>
    <property type="match status" value="1"/>
</dbReference>
<feature type="domain" description="Response regulatory" evidence="13">
    <location>
        <begin position="572"/>
        <end position="691"/>
    </location>
</feature>
<evidence type="ECO:0000256" key="8">
    <source>
        <dbReference type="ARBA" id="ARBA00023012"/>
    </source>
</evidence>
<dbReference type="Proteomes" id="UP000316688">
    <property type="component" value="Unassembled WGS sequence"/>
</dbReference>
<evidence type="ECO:0000256" key="10">
    <source>
        <dbReference type="ARBA" id="ARBA00068150"/>
    </source>
</evidence>
<dbReference type="Gene3D" id="1.10.287.130">
    <property type="match status" value="1"/>
</dbReference>
<dbReference type="AlphaFoldDB" id="A0A557RFE0"/>
<comment type="subunit">
    <text evidence="9">At low DSF concentrations, interacts with RpfF.</text>
</comment>
<evidence type="ECO:0000256" key="4">
    <source>
        <dbReference type="ARBA" id="ARBA00022679"/>
    </source>
</evidence>
<dbReference type="CDD" id="cd00082">
    <property type="entry name" value="HisKA"/>
    <property type="match status" value="1"/>
</dbReference>
<sequence>MNDRMRSSHTHGIPESDLLYEISISIGQSLKLDEMLTESLRKMLRILNCVSGCVLQYTPSAAADDPGSSMLEWRYSLALPRTLTRQSDFQQLIDWLELPDRDTALPRLTERLPARLPNRAGDGEDYVLDLPNFGILLLRRRGSGFTHSLLMSLAGLMEKLATAARACLYESELQYQIDQAQAASRAKSQFLANMSHEIRTPMNGVLGMLDLLAETPLQTDQRQYIDLARNSADHLLEIVNLVLDLSKVEADKLELRPQNCDLPTLIGQIVQAHTPRALTRGVRLYCTLDPQLPRWLMLDPMRLQQIIDNLLSNALKFTDEGHVELSVGMATARGPGTDGVLPVALTVSDTGVGISPHRQRHVFDAFEQASNANDRPFEGTGLGLAITRQLTQLMGGQITMTSEEGRGTVMRVDLPLRPADAPQEEAGGASEPKGRLVLIIDDDPRDRALARTLLETLGVEAVEARDIGGAAAAARSAFDLVLMDVRLSAMADADNALGPIRALQTAGTPLRLVTGTLDAEAARQADRLGVPQPLTKPLSLQTLRTLLRASAPGPAQSPGSAESRDQRLAGLHVLLAEDNSVNRLLAEKLLEKNALSFETATNGEETVARFQEARFDVILMDIMMPGMDGVEAARHIRDLERQAQRPHTPIVAVTANAMQGDQAHYAAAGMEGYVTKPLNADRLKAEIDRVCQAAAGRPTEEETSNDPI</sequence>
<dbReference type="FunFam" id="1.10.287.130:FF:000002">
    <property type="entry name" value="Two-component osmosensing histidine kinase"/>
    <property type="match status" value="1"/>
</dbReference>
<feature type="domain" description="Histidine kinase" evidence="12">
    <location>
        <begin position="193"/>
        <end position="418"/>
    </location>
</feature>
<dbReference type="InterPro" id="IPR005467">
    <property type="entry name" value="His_kinase_dom"/>
</dbReference>
<evidence type="ECO:0000256" key="9">
    <source>
        <dbReference type="ARBA" id="ARBA00064003"/>
    </source>
</evidence>
<dbReference type="FunFam" id="3.30.565.10:FF:000010">
    <property type="entry name" value="Sensor histidine kinase RcsC"/>
    <property type="match status" value="1"/>
</dbReference>
<evidence type="ECO:0000256" key="2">
    <source>
        <dbReference type="ARBA" id="ARBA00012438"/>
    </source>
</evidence>
<reference evidence="14 15" key="1">
    <citation type="submission" date="2019-07" db="EMBL/GenBank/DDBJ databases">
        <title>Reclasification of Spiribacter aquaticus.</title>
        <authorList>
            <person name="Leon M.J."/>
            <person name="Sanchez-Porro C."/>
            <person name="Ventosa A."/>
        </authorList>
    </citation>
    <scope>NUCLEOTIDE SEQUENCE [LARGE SCALE GENOMIC DNA]</scope>
    <source>
        <strain evidence="14 15">SP30</strain>
    </source>
</reference>
<dbReference type="SMART" id="SM00448">
    <property type="entry name" value="REC"/>
    <property type="match status" value="2"/>
</dbReference>
<dbReference type="Pfam" id="PF00512">
    <property type="entry name" value="HisKA"/>
    <property type="match status" value="1"/>
</dbReference>
<dbReference type="GO" id="GO:0000155">
    <property type="term" value="F:phosphorelay sensor kinase activity"/>
    <property type="evidence" value="ECO:0007669"/>
    <property type="project" value="InterPro"/>
</dbReference>
<comment type="caution">
    <text evidence="14">The sequence shown here is derived from an EMBL/GenBank/DDBJ whole genome shotgun (WGS) entry which is preliminary data.</text>
</comment>
<evidence type="ECO:0000313" key="15">
    <source>
        <dbReference type="Proteomes" id="UP000316688"/>
    </source>
</evidence>
<gene>
    <name evidence="14" type="ORF">FPL11_09495</name>
</gene>
<keyword evidence="8" id="KW-0902">Two-component regulatory system</keyword>
<evidence type="ECO:0000256" key="3">
    <source>
        <dbReference type="ARBA" id="ARBA00022553"/>
    </source>
</evidence>
<dbReference type="InterPro" id="IPR001789">
    <property type="entry name" value="Sig_transdc_resp-reg_receiver"/>
</dbReference>
<accession>A0A557RFE0</accession>